<dbReference type="Proteomes" id="UP000593567">
    <property type="component" value="Unassembled WGS sequence"/>
</dbReference>
<dbReference type="AlphaFoldDB" id="A0A7J7IX00"/>
<dbReference type="PANTHER" id="PTHR13037">
    <property type="entry name" value="FORMIN"/>
    <property type="match status" value="1"/>
</dbReference>
<proteinExistence type="predicted"/>
<organism evidence="3 4">
    <name type="scientific">Bugula neritina</name>
    <name type="common">Brown bryozoan</name>
    <name type="synonym">Sertularia neritina</name>
    <dbReference type="NCBI Taxonomy" id="10212"/>
    <lineage>
        <taxon>Eukaryota</taxon>
        <taxon>Metazoa</taxon>
        <taxon>Spiralia</taxon>
        <taxon>Lophotrochozoa</taxon>
        <taxon>Bryozoa</taxon>
        <taxon>Gymnolaemata</taxon>
        <taxon>Cheilostomatida</taxon>
        <taxon>Flustrina</taxon>
        <taxon>Buguloidea</taxon>
        <taxon>Bugulidae</taxon>
        <taxon>Bugula</taxon>
    </lineage>
</organism>
<keyword evidence="4" id="KW-1185">Reference proteome</keyword>
<feature type="region of interest" description="Disordered" evidence="2">
    <location>
        <begin position="344"/>
        <end position="539"/>
    </location>
</feature>
<dbReference type="EMBL" id="VXIV02003310">
    <property type="protein sequence ID" value="KAF6018443.1"/>
    <property type="molecule type" value="Genomic_DNA"/>
</dbReference>
<comment type="caution">
    <text evidence="3">The sequence shown here is derived from an EMBL/GenBank/DDBJ whole genome shotgun (WGS) entry which is preliminary data.</text>
</comment>
<evidence type="ECO:0000256" key="2">
    <source>
        <dbReference type="SAM" id="MobiDB-lite"/>
    </source>
</evidence>
<reference evidence="3" key="1">
    <citation type="submission" date="2020-06" db="EMBL/GenBank/DDBJ databases">
        <title>Draft genome of Bugula neritina, a colonial animal packing powerful symbionts and potential medicines.</title>
        <authorList>
            <person name="Rayko M."/>
        </authorList>
    </citation>
    <scope>NUCLEOTIDE SEQUENCE [LARGE SCALE GENOMIC DNA]</scope>
    <source>
        <strain evidence="3">Kwan_BN1</strain>
    </source>
</reference>
<name>A0A7J7IX00_BUGNE</name>
<gene>
    <name evidence="3" type="ORF">EB796_023248</name>
</gene>
<evidence type="ECO:0000313" key="4">
    <source>
        <dbReference type="Proteomes" id="UP000593567"/>
    </source>
</evidence>
<feature type="compositionally biased region" description="Low complexity" evidence="2">
    <location>
        <begin position="482"/>
        <end position="529"/>
    </location>
</feature>
<evidence type="ECO:0000313" key="3">
    <source>
        <dbReference type="EMBL" id="KAF6018443.1"/>
    </source>
</evidence>
<protein>
    <recommendedName>
        <fullName evidence="5">Apple domain-containing protein</fullName>
    </recommendedName>
</protein>
<sequence>MLYPNQFLSSPGWTYVESENIDEGIENNDQCAQRLSTFEFPKQIDDLTALDSTLSSVLLVSEGNLWHCTQREDGSSCQLAYEGGLYYDRMLATNSSVVLLMDSNQNPTRLDSLEVGQSGDNFNMEKDDISLGNVKIHQLVNYNSTHFIAAATKSTKSVFALIEVEGFIRQDFVWQSPDHLTISTSTADTLPTPQIMITNYISTSGALNLHKIKLSGTTPNKNGGLSILPAVTATYTIKDLSYTKVSELRGFAENKQGFLLLFQDSTNSETEVCLKSIRLYHDSLDCSIRLVDESSCKKQTTNCQLDHSNTLTTRIHGNTIYMTDNHCVQVMDLSEVNIRSVAGESTESTTSSFITPTSNPAPSVSVATVTLSPSPPAPTSQPTPSPLPPTSQPTPSPLPPTSQPTSSPVPPTSQPTSSPLPPTSQPTPSPLPPTSQPTPSPLPPTSQPTPSPLPPTSQPTSSPVPPTSQLTPSPLPPPSNPTPLVSETTVTLSPSPLSPTSKPTSSSSPNTVTPPSSSPSLIPTPSTKSFTGQTDCKNEGTHNSLKSMIRFRFMSFTDCNQNSVTGAILQVLLHQVLHVPAKNMASECGILCTDYPHDCSGFGYTADGDCILFSDSGNMKVKLLNANFERCYMKVEAPRDSC</sequence>
<accession>A0A7J7IX00</accession>
<evidence type="ECO:0008006" key="5">
    <source>
        <dbReference type="Google" id="ProtNLM"/>
    </source>
</evidence>
<feature type="compositionally biased region" description="Low complexity" evidence="2">
    <location>
        <begin position="345"/>
        <end position="358"/>
    </location>
</feature>
<keyword evidence="1" id="KW-0945">Host-virus interaction</keyword>
<dbReference type="PRINTS" id="PR01217">
    <property type="entry name" value="PRICHEXTENSN"/>
</dbReference>
<feature type="compositionally biased region" description="Pro residues" evidence="2">
    <location>
        <begin position="373"/>
        <end position="466"/>
    </location>
</feature>
<dbReference type="PANTHER" id="PTHR13037:SF24">
    <property type="entry name" value="POLYCOMB PROTEIN PCL-RELATED"/>
    <property type="match status" value="1"/>
</dbReference>
<feature type="compositionally biased region" description="Polar residues" evidence="2">
    <location>
        <begin position="530"/>
        <end position="539"/>
    </location>
</feature>
<evidence type="ECO:0000256" key="1">
    <source>
        <dbReference type="ARBA" id="ARBA00022581"/>
    </source>
</evidence>